<comment type="caution">
    <text evidence="1">The sequence shown here is derived from an EMBL/GenBank/DDBJ whole genome shotgun (WGS) entry which is preliminary data.</text>
</comment>
<dbReference type="EMBL" id="ASPP01013899">
    <property type="protein sequence ID" value="ETO19213.1"/>
    <property type="molecule type" value="Genomic_DNA"/>
</dbReference>
<sequence>MTEKRRLNVATTWLIMLHWCRMEKIRSKQHDIPKDLAQIVHMFEKTYETQWSTTYKNQKFNVLSPTEVQGSSGVGLIRCQDHLPWGQTSWWYLHLKGDYNLADFYGVISQFLPLSEYLTETHPYNMNNEQNLDCYGVHILYLSSYDEKEIVVNNHSDIINDTTWYQPKLKEEDVLKFECDLTNPDAPTLTVILVDRFESTEPLGSKFGFQNSPHTISLPTDKKYTWYPCIGTYSECVITIAFENILKSVEKRLDF</sequence>
<keyword evidence="2" id="KW-1185">Reference proteome</keyword>
<evidence type="ECO:0000313" key="2">
    <source>
        <dbReference type="Proteomes" id="UP000023152"/>
    </source>
</evidence>
<dbReference type="Proteomes" id="UP000023152">
    <property type="component" value="Unassembled WGS sequence"/>
</dbReference>
<dbReference type="AlphaFoldDB" id="X6MZY6"/>
<protein>
    <submittedName>
        <fullName evidence="1">Uncharacterized protein</fullName>
    </submittedName>
</protein>
<gene>
    <name evidence="1" type="ORF">RFI_18017</name>
</gene>
<name>X6MZY6_RETFI</name>
<accession>X6MZY6</accession>
<proteinExistence type="predicted"/>
<evidence type="ECO:0000313" key="1">
    <source>
        <dbReference type="EMBL" id="ETO19213.1"/>
    </source>
</evidence>
<organism evidence="1 2">
    <name type="scientific">Reticulomyxa filosa</name>
    <dbReference type="NCBI Taxonomy" id="46433"/>
    <lineage>
        <taxon>Eukaryota</taxon>
        <taxon>Sar</taxon>
        <taxon>Rhizaria</taxon>
        <taxon>Retaria</taxon>
        <taxon>Foraminifera</taxon>
        <taxon>Monothalamids</taxon>
        <taxon>Reticulomyxidae</taxon>
        <taxon>Reticulomyxa</taxon>
    </lineage>
</organism>
<reference evidence="1 2" key="1">
    <citation type="journal article" date="2013" name="Curr. Biol.">
        <title>The Genome of the Foraminiferan Reticulomyxa filosa.</title>
        <authorList>
            <person name="Glockner G."/>
            <person name="Hulsmann N."/>
            <person name="Schleicher M."/>
            <person name="Noegel A.A."/>
            <person name="Eichinger L."/>
            <person name="Gallinger C."/>
            <person name="Pawlowski J."/>
            <person name="Sierra R."/>
            <person name="Euteneuer U."/>
            <person name="Pillet L."/>
            <person name="Moustafa A."/>
            <person name="Platzer M."/>
            <person name="Groth M."/>
            <person name="Szafranski K."/>
            <person name="Schliwa M."/>
        </authorList>
    </citation>
    <scope>NUCLEOTIDE SEQUENCE [LARGE SCALE GENOMIC DNA]</scope>
</reference>